<evidence type="ECO:0000259" key="4">
    <source>
        <dbReference type="Pfam" id="PF01176"/>
    </source>
</evidence>
<dbReference type="Proteomes" id="UP000670092">
    <property type="component" value="Unassembled WGS sequence"/>
</dbReference>
<dbReference type="OrthoDB" id="20028at2759"/>
<dbReference type="InterPro" id="IPR012340">
    <property type="entry name" value="NA-bd_OB-fold"/>
</dbReference>
<dbReference type="Gene3D" id="2.40.50.140">
    <property type="entry name" value="Nucleic acid-binding proteins"/>
    <property type="match status" value="1"/>
</dbReference>
<comment type="caution">
    <text evidence="5">The sequence shown here is derived from an EMBL/GenBank/DDBJ whole genome shotgun (WGS) entry which is preliminary data.</text>
</comment>
<proteinExistence type="inferred from homology"/>
<feature type="region of interest" description="Disordered" evidence="3">
    <location>
        <begin position="109"/>
        <end position="134"/>
    </location>
</feature>
<evidence type="ECO:0000256" key="3">
    <source>
        <dbReference type="SAM" id="MobiDB-lite"/>
    </source>
</evidence>
<comment type="similarity">
    <text evidence="1">Belongs to the EIF1AD family.</text>
</comment>
<dbReference type="PANTHER" id="PTHR21641">
    <property type="entry name" value="TRANSLATION INITIATION FACTOR-RELATED"/>
    <property type="match status" value="1"/>
</dbReference>
<organism evidence="5 6">
    <name type="scientific">Ajellomyces capsulatus</name>
    <name type="common">Darling's disease fungus</name>
    <name type="synonym">Histoplasma capsulatum</name>
    <dbReference type="NCBI Taxonomy" id="5037"/>
    <lineage>
        <taxon>Eukaryota</taxon>
        <taxon>Fungi</taxon>
        <taxon>Dikarya</taxon>
        <taxon>Ascomycota</taxon>
        <taxon>Pezizomycotina</taxon>
        <taxon>Eurotiomycetes</taxon>
        <taxon>Eurotiomycetidae</taxon>
        <taxon>Onygenales</taxon>
        <taxon>Ajellomycetaceae</taxon>
        <taxon>Histoplasma</taxon>
    </lineage>
</organism>
<dbReference type="Pfam" id="PF01176">
    <property type="entry name" value="eIF-1a"/>
    <property type="match status" value="1"/>
</dbReference>
<dbReference type="EMBL" id="JAEVHI010000005">
    <property type="protein sequence ID" value="KAG5290966.1"/>
    <property type="molecule type" value="Genomic_DNA"/>
</dbReference>
<keyword evidence="2" id="KW-0694">RNA-binding</keyword>
<sequence>MAPPRRKLLATVEETLVAPDSLLESHKIAKVIKATGNNIYAVELPSKETVLVELAARFRSTIWVKRGTYVLVDMAALEDRGNKLSGEIINIVRDEKEWRKAHFWPKEFAKPSREEDDDEDSISGKLPPSEDEDE</sequence>
<evidence type="ECO:0000313" key="5">
    <source>
        <dbReference type="EMBL" id="KAG5290966.1"/>
    </source>
</evidence>
<dbReference type="PANTHER" id="PTHR21641:SF0">
    <property type="entry name" value="RNA-BINDING PROTEIN EIF1AD-RELATED"/>
    <property type="match status" value="1"/>
</dbReference>
<accession>A0A8H7YGZ8</accession>
<dbReference type="SUPFAM" id="SSF50249">
    <property type="entry name" value="Nucleic acid-binding proteins"/>
    <property type="match status" value="1"/>
</dbReference>
<dbReference type="GO" id="GO:0003743">
    <property type="term" value="F:translation initiation factor activity"/>
    <property type="evidence" value="ECO:0007669"/>
    <property type="project" value="UniProtKB-KW"/>
</dbReference>
<dbReference type="InterPro" id="IPR001253">
    <property type="entry name" value="TIF_eIF-1A"/>
</dbReference>
<evidence type="ECO:0000256" key="1">
    <source>
        <dbReference type="ARBA" id="ARBA00007340"/>
    </source>
</evidence>
<dbReference type="GO" id="GO:0003723">
    <property type="term" value="F:RNA binding"/>
    <property type="evidence" value="ECO:0007669"/>
    <property type="project" value="UniProtKB-KW"/>
</dbReference>
<dbReference type="InterPro" id="IPR039294">
    <property type="entry name" value="EIF1AD"/>
</dbReference>
<protein>
    <submittedName>
        <fullName evidence="5">Eukaryotic initiation factor 1A</fullName>
    </submittedName>
</protein>
<dbReference type="SMART" id="SM00652">
    <property type="entry name" value="eIF1a"/>
    <property type="match status" value="1"/>
</dbReference>
<gene>
    <name evidence="5" type="ORF">I7I52_08146</name>
</gene>
<dbReference type="GO" id="GO:0005634">
    <property type="term" value="C:nucleus"/>
    <property type="evidence" value="ECO:0007669"/>
    <property type="project" value="TreeGrafter"/>
</dbReference>
<keyword evidence="5" id="KW-0396">Initiation factor</keyword>
<evidence type="ECO:0000256" key="2">
    <source>
        <dbReference type="ARBA" id="ARBA00022884"/>
    </source>
</evidence>
<name>A0A8H7YGZ8_AJECA</name>
<dbReference type="InterPro" id="IPR006196">
    <property type="entry name" value="RNA-binding_domain_S1_IF1"/>
</dbReference>
<evidence type="ECO:0000313" key="6">
    <source>
        <dbReference type="Proteomes" id="UP000670092"/>
    </source>
</evidence>
<feature type="domain" description="S1-like" evidence="4">
    <location>
        <begin position="27"/>
        <end position="91"/>
    </location>
</feature>
<dbReference type="AlphaFoldDB" id="A0A8H7YGZ8"/>
<reference evidence="5 6" key="1">
    <citation type="submission" date="2021-01" db="EMBL/GenBank/DDBJ databases">
        <title>Chromosome-level genome assembly of a human fungal pathogen reveals clustering of transcriptionally co-regulated genes.</title>
        <authorList>
            <person name="Voorhies M."/>
            <person name="Cohen S."/>
            <person name="Shea T.P."/>
            <person name="Petrus S."/>
            <person name="Munoz J.F."/>
            <person name="Poplawski S."/>
            <person name="Goldman W.E."/>
            <person name="Michael T."/>
            <person name="Cuomo C.A."/>
            <person name="Sil A."/>
            <person name="Beyhan S."/>
        </authorList>
    </citation>
    <scope>NUCLEOTIDE SEQUENCE [LARGE SCALE GENOMIC DNA]</scope>
    <source>
        <strain evidence="5 6">G184AR</strain>
    </source>
</reference>
<keyword evidence="5" id="KW-0648">Protein biosynthesis</keyword>
<dbReference type="VEuPathDB" id="FungiDB:I7I52_08146"/>